<feature type="domain" description="Photolyase/cryptochrome alpha/beta" evidence="2">
    <location>
        <begin position="19"/>
        <end position="147"/>
    </location>
</feature>
<sequence>MEPERIALLNDEPPAEGRRYVLYWMQAAQRAACNHALEHAIALADRRREPLLVAFGLMDDYPEANLRHYRFMLEGLAETAASLAGRGIRFVLRKGHPAEVALALAQDASLVVCDRGYTRHQRAWRRQVATEAGRQVIEVEGEVVVPVETASAKAEIAARTLRPKILRLREHFLQPLAESRPAVPSLDLPVRGDLDPVDVEGNLAALGLDRSVPPTCRFKGGTAEARARLDRFLARKLRGYRDARSDPSLRQSSALSPYFQFGQISPVEVALRVVAATPAADPDRAAFLEELIVRRELAHNLVWHRPDDYDRYEGLPAWARRSLDLHRNDPRPRTYGIEELEAGRTHDRYFNAAAREMRITGYMHNYMRMYWGKRIIEFTRTPEEAYATALTLNNRHFLCGRGPNAFANVAWLFGRHDRPWMERPIFGQVRYMNDRGLQRKFDIEAYVRWTERLEE</sequence>
<keyword evidence="3" id="KW-0456">Lyase</keyword>
<dbReference type="PANTHER" id="PTHR10211:SF0">
    <property type="entry name" value="DEOXYRIBODIPYRIMIDINE PHOTO-LYASE"/>
    <property type="match status" value="1"/>
</dbReference>
<dbReference type="InterPro" id="IPR006050">
    <property type="entry name" value="DNA_photolyase_N"/>
</dbReference>
<name>A0ABU8XUF5_9PROT</name>
<dbReference type="InterPro" id="IPR036134">
    <property type="entry name" value="Crypto/Photolyase_FAD-like_sf"/>
</dbReference>
<dbReference type="InterPro" id="IPR014729">
    <property type="entry name" value="Rossmann-like_a/b/a_fold"/>
</dbReference>
<reference evidence="3 4" key="1">
    <citation type="submission" date="2024-01" db="EMBL/GenBank/DDBJ databases">
        <title>Multi-omics insights into the function and evolution of sodium benzoate biodegradation pathways in Benzoatithermus flavus gen. nov., sp. nov. from hot spring.</title>
        <authorList>
            <person name="Hu C.-J."/>
            <person name="Li W.-J."/>
        </authorList>
    </citation>
    <scope>NUCLEOTIDE SEQUENCE [LARGE SCALE GENOMIC DNA]</scope>
    <source>
        <strain evidence="3 4">SYSU G07066</strain>
    </source>
</reference>
<gene>
    <name evidence="3" type="ORF">U1T56_16900</name>
</gene>
<organism evidence="3 4">
    <name type="scientific">Benzoatithermus flavus</name>
    <dbReference type="NCBI Taxonomy" id="3108223"/>
    <lineage>
        <taxon>Bacteria</taxon>
        <taxon>Pseudomonadati</taxon>
        <taxon>Pseudomonadota</taxon>
        <taxon>Alphaproteobacteria</taxon>
        <taxon>Geminicoccales</taxon>
        <taxon>Geminicoccaceae</taxon>
        <taxon>Benzoatithermus</taxon>
    </lineage>
</organism>
<dbReference type="Gene3D" id="1.10.579.10">
    <property type="entry name" value="DNA Cyclobutane Dipyrimidine Photolyase, subunit A, domain 3"/>
    <property type="match status" value="1"/>
</dbReference>
<dbReference type="PROSITE" id="PS51645">
    <property type="entry name" value="PHR_CRY_ALPHA_BETA"/>
    <property type="match status" value="1"/>
</dbReference>
<dbReference type="Gene3D" id="1.25.40.80">
    <property type="match status" value="1"/>
</dbReference>
<accession>A0ABU8XUF5</accession>
<dbReference type="InterPro" id="IPR052219">
    <property type="entry name" value="Photolyase_Class-2"/>
</dbReference>
<comment type="caution">
    <text evidence="3">The sequence shown here is derived from an EMBL/GenBank/DDBJ whole genome shotgun (WGS) entry which is preliminary data.</text>
</comment>
<dbReference type="EC" id="4.1.99.3" evidence="3"/>
<protein>
    <submittedName>
        <fullName evidence="3">Deoxyribodipyrimidine photo-lyase</fullName>
        <ecNumber evidence="3">4.1.99.3</ecNumber>
    </submittedName>
</protein>
<dbReference type="SUPFAM" id="SSF48173">
    <property type="entry name" value="Cryptochrome/photolyase FAD-binding domain"/>
    <property type="match status" value="1"/>
</dbReference>
<proteinExistence type="predicted"/>
<dbReference type="PANTHER" id="PTHR10211">
    <property type="entry name" value="DEOXYRIBODIPYRIMIDINE PHOTOLYASE"/>
    <property type="match status" value="1"/>
</dbReference>
<dbReference type="SUPFAM" id="SSF52425">
    <property type="entry name" value="Cryptochrome/photolyase, N-terminal domain"/>
    <property type="match status" value="1"/>
</dbReference>
<evidence type="ECO:0000313" key="4">
    <source>
        <dbReference type="Proteomes" id="UP001375743"/>
    </source>
</evidence>
<comment type="cofactor">
    <cofactor evidence="1">
        <name>(6R)-5,10-methylene-5,6,7,8-tetrahydrofolate</name>
        <dbReference type="ChEBI" id="CHEBI:15636"/>
    </cofactor>
</comment>
<dbReference type="Pfam" id="PF00875">
    <property type="entry name" value="DNA_photolyase"/>
    <property type="match status" value="1"/>
</dbReference>
<keyword evidence="4" id="KW-1185">Reference proteome</keyword>
<dbReference type="RefSeq" id="WP_418160685.1">
    <property type="nucleotide sequence ID" value="NZ_JBBLZC010000018.1"/>
</dbReference>
<dbReference type="EMBL" id="JBBLZC010000018">
    <property type="protein sequence ID" value="MEK0084833.1"/>
    <property type="molecule type" value="Genomic_DNA"/>
</dbReference>
<evidence type="ECO:0000259" key="2">
    <source>
        <dbReference type="PROSITE" id="PS51645"/>
    </source>
</evidence>
<evidence type="ECO:0000256" key="1">
    <source>
        <dbReference type="ARBA" id="ARBA00001932"/>
    </source>
</evidence>
<dbReference type="InterPro" id="IPR036155">
    <property type="entry name" value="Crypto/Photolyase_N_sf"/>
</dbReference>
<dbReference type="Proteomes" id="UP001375743">
    <property type="component" value="Unassembled WGS sequence"/>
</dbReference>
<dbReference type="Gene3D" id="3.40.50.620">
    <property type="entry name" value="HUPs"/>
    <property type="match status" value="1"/>
</dbReference>
<dbReference type="GO" id="GO:0003904">
    <property type="term" value="F:deoxyribodipyrimidine photo-lyase activity"/>
    <property type="evidence" value="ECO:0007669"/>
    <property type="project" value="UniProtKB-EC"/>
</dbReference>
<evidence type="ECO:0000313" key="3">
    <source>
        <dbReference type="EMBL" id="MEK0084833.1"/>
    </source>
</evidence>